<organism evidence="5 6">
    <name type="scientific">Thermocoleostomius sinensis A174</name>
    <dbReference type="NCBI Taxonomy" id="2016057"/>
    <lineage>
        <taxon>Bacteria</taxon>
        <taxon>Bacillati</taxon>
        <taxon>Cyanobacteriota</taxon>
        <taxon>Cyanophyceae</taxon>
        <taxon>Oculatellales</taxon>
        <taxon>Oculatellaceae</taxon>
        <taxon>Thermocoleostomius</taxon>
    </lineage>
</organism>
<dbReference type="PANTHER" id="PTHR43776">
    <property type="entry name" value="TRANSPORT ATP-BINDING PROTEIN"/>
    <property type="match status" value="1"/>
</dbReference>
<accession>A0A9E9C6P7</accession>
<dbReference type="EMBL" id="CP113797">
    <property type="protein sequence ID" value="WAL62491.1"/>
    <property type="molecule type" value="Genomic_DNA"/>
</dbReference>
<dbReference type="PANTHER" id="PTHR43776:SF7">
    <property type="entry name" value="D,D-DIPEPTIDE TRANSPORT ATP-BINDING PROTEIN DDPF-RELATED"/>
    <property type="match status" value="1"/>
</dbReference>
<evidence type="ECO:0000256" key="2">
    <source>
        <dbReference type="ARBA" id="ARBA00022448"/>
    </source>
</evidence>
<evidence type="ECO:0000256" key="1">
    <source>
        <dbReference type="ARBA" id="ARBA00005417"/>
    </source>
</evidence>
<evidence type="ECO:0000313" key="6">
    <source>
        <dbReference type="Proteomes" id="UP001163152"/>
    </source>
</evidence>
<reference evidence="5" key="1">
    <citation type="submission" date="2022-12" db="EMBL/GenBank/DDBJ databases">
        <title>Polyphasic identification of a Novel Hot-Spring Cyanobacterium Ocullathermofonsia sinensis gen nov. sp. nov. and Genomic Insights on its Adaptations to the Thermal Habitat.</title>
        <authorList>
            <person name="Daroch M."/>
            <person name="Tang J."/>
            <person name="Jiang Y."/>
        </authorList>
    </citation>
    <scope>NUCLEOTIDE SEQUENCE</scope>
    <source>
        <strain evidence="5">PKUAC-SCTA174</strain>
    </source>
</reference>
<gene>
    <name evidence="5" type="ORF">OXH18_11010</name>
</gene>
<proteinExistence type="inferred from homology"/>
<evidence type="ECO:0000313" key="5">
    <source>
        <dbReference type="EMBL" id="WAL62491.1"/>
    </source>
</evidence>
<evidence type="ECO:0000256" key="4">
    <source>
        <dbReference type="ARBA" id="ARBA00022840"/>
    </source>
</evidence>
<dbReference type="RefSeq" id="WP_268612831.1">
    <property type="nucleotide sequence ID" value="NZ_CP113797.1"/>
</dbReference>
<keyword evidence="3" id="KW-0547">Nucleotide-binding</keyword>
<dbReference type="SUPFAM" id="SSF52540">
    <property type="entry name" value="P-loop containing nucleoside triphosphate hydrolases"/>
    <property type="match status" value="1"/>
</dbReference>
<dbReference type="GO" id="GO:0005524">
    <property type="term" value="F:ATP binding"/>
    <property type="evidence" value="ECO:0007669"/>
    <property type="project" value="UniProtKB-KW"/>
</dbReference>
<dbReference type="InterPro" id="IPR027417">
    <property type="entry name" value="P-loop_NTPase"/>
</dbReference>
<sequence length="140" mass="15909">MQLIFQNPELAVNPRWRVRQILQEGQPPNSTLLEELGVSPTWLDRYPHELIGGELQRIAVARVLNPTTQYLIADEMTAMLDANTQALIWHAVLDYIRTHHIGLLAISHEFALLKRVCDRIHKIGPPPVPNPHPHSLTSNL</sequence>
<comment type="similarity">
    <text evidence="1">Belongs to the ABC transporter superfamily.</text>
</comment>
<protein>
    <recommendedName>
        <fullName evidence="7">ATP-binding cassette domain-containing protein</fullName>
    </recommendedName>
</protein>
<dbReference type="AlphaFoldDB" id="A0A9E9C6P7"/>
<dbReference type="Gene3D" id="3.40.50.300">
    <property type="entry name" value="P-loop containing nucleotide triphosphate hydrolases"/>
    <property type="match status" value="1"/>
</dbReference>
<dbReference type="KEGG" id="tsin:OXH18_11010"/>
<dbReference type="Proteomes" id="UP001163152">
    <property type="component" value="Chromosome"/>
</dbReference>
<keyword evidence="4" id="KW-0067">ATP-binding</keyword>
<keyword evidence="6" id="KW-1185">Reference proteome</keyword>
<evidence type="ECO:0000256" key="3">
    <source>
        <dbReference type="ARBA" id="ARBA00022741"/>
    </source>
</evidence>
<evidence type="ECO:0008006" key="7">
    <source>
        <dbReference type="Google" id="ProtNLM"/>
    </source>
</evidence>
<keyword evidence="2" id="KW-0813">Transport</keyword>
<name>A0A9E9C6P7_9CYAN</name>
<dbReference type="InterPro" id="IPR050319">
    <property type="entry name" value="ABC_transp_ATP-bind"/>
</dbReference>